<feature type="compositionally biased region" description="Polar residues" evidence="1">
    <location>
        <begin position="297"/>
        <end position="307"/>
    </location>
</feature>
<protein>
    <submittedName>
        <fullName evidence="4">Uncharacterized protein LOC116406516 isoform X2</fullName>
    </submittedName>
</protein>
<feature type="domain" description="MADF" evidence="2">
    <location>
        <begin position="106"/>
        <end position="153"/>
    </location>
</feature>
<name>A0A8J1JQK2_XENTR</name>
<accession>A0A8J1JQK2</accession>
<dbReference type="PANTHER" id="PTHR12243:SF67">
    <property type="entry name" value="COREPRESSOR OF PANGOLIN, ISOFORM A-RELATED"/>
    <property type="match status" value="1"/>
</dbReference>
<evidence type="ECO:0000313" key="4">
    <source>
        <dbReference type="RefSeq" id="XP_031760164.1"/>
    </source>
</evidence>
<feature type="compositionally biased region" description="Basic and acidic residues" evidence="1">
    <location>
        <begin position="168"/>
        <end position="181"/>
    </location>
</feature>
<dbReference type="AGR" id="Xenbase:XB-GENE-29091595"/>
<dbReference type="AlphaFoldDB" id="A0A8J1JQK2"/>
<evidence type="ECO:0000313" key="3">
    <source>
        <dbReference type="Proteomes" id="UP000008143"/>
    </source>
</evidence>
<keyword evidence="3" id="KW-1185">Reference proteome</keyword>
<dbReference type="Proteomes" id="UP000008143">
    <property type="component" value="Chromosome 6"/>
</dbReference>
<evidence type="ECO:0000259" key="2">
    <source>
        <dbReference type="Pfam" id="PF10545"/>
    </source>
</evidence>
<feature type="region of interest" description="Disordered" evidence="1">
    <location>
        <begin position="167"/>
        <end position="219"/>
    </location>
</feature>
<evidence type="ECO:0000256" key="1">
    <source>
        <dbReference type="SAM" id="MobiDB-lite"/>
    </source>
</evidence>
<dbReference type="Xenbase" id="XB-GENE-29091595">
    <property type="gene designation" value="LOC116406516"/>
</dbReference>
<feature type="region of interest" description="Disordered" evidence="1">
    <location>
        <begin position="285"/>
        <end position="307"/>
    </location>
</feature>
<dbReference type="InterPro" id="IPR039353">
    <property type="entry name" value="TF_Adf1"/>
</dbReference>
<evidence type="ECO:0000313" key="5">
    <source>
        <dbReference type="Xenbase" id="XB-GENE-29091595"/>
    </source>
</evidence>
<organism evidence="3 4">
    <name type="scientific">Xenopus tropicalis</name>
    <name type="common">Western clawed frog</name>
    <name type="synonym">Silurana tropicalis</name>
    <dbReference type="NCBI Taxonomy" id="8364"/>
    <lineage>
        <taxon>Eukaryota</taxon>
        <taxon>Metazoa</taxon>
        <taxon>Chordata</taxon>
        <taxon>Craniata</taxon>
        <taxon>Vertebrata</taxon>
        <taxon>Euteleostomi</taxon>
        <taxon>Amphibia</taxon>
        <taxon>Batrachia</taxon>
        <taxon>Anura</taxon>
        <taxon>Pipoidea</taxon>
        <taxon>Pipidae</taxon>
        <taxon>Xenopodinae</taxon>
        <taxon>Xenopus</taxon>
        <taxon>Silurana</taxon>
    </lineage>
</organism>
<feature type="compositionally biased region" description="Polar residues" evidence="1">
    <location>
        <begin position="182"/>
        <end position="196"/>
    </location>
</feature>
<sequence length="307" mass="34506">MPFPGATLGAEPHTDLSLLKREEDAVPVTGSPEAEAEILQVKIEKEEADSEGHSPDSLDHLNSIDHSFAPLSNGDSSVALMKISQTARRDFHLPRTKSSTVTLTDSSKEIQLKWKHIKDCYRREVTRQNNEGRNGSLQPKRKKYIYADMLTFLIPCFAKRPPSGNCEVNHEEDHLQGERSDTSSAHMSPTNVTPPRTQGRHGSAPRKKKKDGEITPGEVKDMFHTLVNTIAGREAAKTPHPHEHLPEFLFFRGLIPSVLMIPEGQRPLMQAEVVQVINKYIPHLRPTHPTAPRHYPQSYTSNFPHHI</sequence>
<dbReference type="InterPro" id="IPR006578">
    <property type="entry name" value="MADF-dom"/>
</dbReference>
<dbReference type="Pfam" id="PF10545">
    <property type="entry name" value="MADF_DNA_bdg"/>
    <property type="match status" value="1"/>
</dbReference>
<dbReference type="RefSeq" id="XP_031760164.1">
    <property type="nucleotide sequence ID" value="XM_031904304.1"/>
</dbReference>
<gene>
    <name evidence="4 5" type="primary">LOC116406516</name>
</gene>
<dbReference type="PANTHER" id="PTHR12243">
    <property type="entry name" value="MADF DOMAIN TRANSCRIPTION FACTOR"/>
    <property type="match status" value="1"/>
</dbReference>
<dbReference type="GeneID" id="116406516"/>
<reference evidence="4" key="1">
    <citation type="submission" date="2025-08" db="UniProtKB">
        <authorList>
            <consortium name="RefSeq"/>
        </authorList>
    </citation>
    <scope>IDENTIFICATION</scope>
    <source>
        <strain evidence="4">Nigerian</strain>
        <tissue evidence="4">Liver and blood</tissue>
    </source>
</reference>
<feature type="compositionally biased region" description="Basic and acidic residues" evidence="1">
    <location>
        <begin position="210"/>
        <end position="219"/>
    </location>
</feature>
<proteinExistence type="predicted"/>